<evidence type="ECO:0000313" key="6">
    <source>
        <dbReference type="Proteomes" id="UP000294194"/>
    </source>
</evidence>
<proteinExistence type="predicted"/>
<evidence type="ECO:0000313" key="5">
    <source>
        <dbReference type="EMBL" id="TBN57066.1"/>
    </source>
</evidence>
<keyword evidence="1 5" id="KW-0808">Transferase</keyword>
<sequence>MSDLNDLAATAAEAPAVRAIRPGDKVHWARLFVAYGVFYKTAFTQEIVDNVFERLIGHSGEIDALVVTDSDDRPIGFAHFRLQYDTFTGGPGWFLDDLYVDPAARGAGAATALIETLSELATASGGGTLRWITAADNAAAQRVYDRVATRTSWVTYEKVLATDPLDDQPSTHDHHHDHNSQGHN</sequence>
<dbReference type="AlphaFoldDB" id="A0A4Q9GQC4"/>
<keyword evidence="2" id="KW-0012">Acyltransferase</keyword>
<dbReference type="SUPFAM" id="SSF55729">
    <property type="entry name" value="Acyl-CoA N-acyltransferases (Nat)"/>
    <property type="match status" value="1"/>
</dbReference>
<reference evidence="6" key="1">
    <citation type="submission" date="2019-02" db="EMBL/GenBank/DDBJ databases">
        <title>Glaciihabitans arcticus sp. nov., a psychrotolerant bacterium isolated from polar soil.</title>
        <authorList>
            <person name="Dahal R.H."/>
        </authorList>
    </citation>
    <scope>NUCLEOTIDE SEQUENCE [LARGE SCALE GENOMIC DNA]</scope>
    <source>
        <strain evidence="6">RP-3-7</strain>
    </source>
</reference>
<evidence type="ECO:0000256" key="2">
    <source>
        <dbReference type="ARBA" id="ARBA00023315"/>
    </source>
</evidence>
<evidence type="ECO:0000256" key="3">
    <source>
        <dbReference type="SAM" id="MobiDB-lite"/>
    </source>
</evidence>
<dbReference type="Proteomes" id="UP000294194">
    <property type="component" value="Unassembled WGS sequence"/>
</dbReference>
<dbReference type="EMBL" id="SISG01000001">
    <property type="protein sequence ID" value="TBN57066.1"/>
    <property type="molecule type" value="Genomic_DNA"/>
</dbReference>
<evidence type="ECO:0000256" key="1">
    <source>
        <dbReference type="ARBA" id="ARBA00022679"/>
    </source>
</evidence>
<keyword evidence="6" id="KW-1185">Reference proteome</keyword>
<feature type="compositionally biased region" description="Basic and acidic residues" evidence="3">
    <location>
        <begin position="169"/>
        <end position="184"/>
    </location>
</feature>
<dbReference type="InterPro" id="IPR016181">
    <property type="entry name" value="Acyl_CoA_acyltransferase"/>
</dbReference>
<dbReference type="InterPro" id="IPR000182">
    <property type="entry name" value="GNAT_dom"/>
</dbReference>
<dbReference type="PANTHER" id="PTHR10545">
    <property type="entry name" value="DIAMINE N-ACETYLTRANSFERASE"/>
    <property type="match status" value="1"/>
</dbReference>
<organism evidence="5 6">
    <name type="scientific">Glaciihabitans arcticus</name>
    <dbReference type="NCBI Taxonomy" id="2668039"/>
    <lineage>
        <taxon>Bacteria</taxon>
        <taxon>Bacillati</taxon>
        <taxon>Actinomycetota</taxon>
        <taxon>Actinomycetes</taxon>
        <taxon>Micrococcales</taxon>
        <taxon>Microbacteriaceae</taxon>
        <taxon>Glaciihabitans</taxon>
    </lineage>
</organism>
<dbReference type="RefSeq" id="WP_130981177.1">
    <property type="nucleotide sequence ID" value="NZ_SISG01000001.1"/>
</dbReference>
<dbReference type="GO" id="GO:0008080">
    <property type="term" value="F:N-acetyltransferase activity"/>
    <property type="evidence" value="ECO:0007669"/>
    <property type="project" value="TreeGrafter"/>
</dbReference>
<dbReference type="Gene3D" id="3.40.630.30">
    <property type="match status" value="1"/>
</dbReference>
<dbReference type="InterPro" id="IPR051016">
    <property type="entry name" value="Diverse_Substrate_AcTransf"/>
</dbReference>
<evidence type="ECO:0000259" key="4">
    <source>
        <dbReference type="PROSITE" id="PS51186"/>
    </source>
</evidence>
<comment type="caution">
    <text evidence="5">The sequence shown here is derived from an EMBL/GenBank/DDBJ whole genome shotgun (WGS) entry which is preliminary data.</text>
</comment>
<dbReference type="Pfam" id="PF00583">
    <property type="entry name" value="Acetyltransf_1"/>
    <property type="match status" value="1"/>
</dbReference>
<feature type="domain" description="N-acetyltransferase" evidence="4">
    <location>
        <begin position="15"/>
        <end position="166"/>
    </location>
</feature>
<gene>
    <name evidence="5" type="ORF">EYE40_06435</name>
</gene>
<dbReference type="PANTHER" id="PTHR10545:SF42">
    <property type="entry name" value="ACETYLTRANSFERASE"/>
    <property type="match status" value="1"/>
</dbReference>
<dbReference type="PROSITE" id="PS51186">
    <property type="entry name" value="GNAT"/>
    <property type="match status" value="1"/>
</dbReference>
<accession>A0A4Q9GQC4</accession>
<name>A0A4Q9GQC4_9MICO</name>
<protein>
    <submittedName>
        <fullName evidence="5">GNAT family N-acetyltransferase</fullName>
    </submittedName>
</protein>
<feature type="region of interest" description="Disordered" evidence="3">
    <location>
        <begin position="164"/>
        <end position="184"/>
    </location>
</feature>